<proteinExistence type="inferred from homology"/>
<evidence type="ECO:0000313" key="4">
    <source>
        <dbReference type="Proteomes" id="UP000092600"/>
    </source>
</evidence>
<dbReference type="Gramene" id="Aco000582.1.mrna1">
    <property type="protein sequence ID" value="Aco000582.1.mrna1"/>
    <property type="gene ID" value="Aco000582.1.path1"/>
</dbReference>
<dbReference type="EMBL" id="LSRQ01000333">
    <property type="protein sequence ID" value="OAY83498.1"/>
    <property type="molecule type" value="Genomic_DNA"/>
</dbReference>
<dbReference type="Proteomes" id="UP000515123">
    <property type="component" value="Linkage group 12"/>
</dbReference>
<evidence type="ECO:0000256" key="1">
    <source>
        <dbReference type="ARBA" id="ARBA00005437"/>
    </source>
</evidence>
<protein>
    <submittedName>
        <fullName evidence="3">Protein LURP-one-related 12</fullName>
    </submittedName>
    <submittedName>
        <fullName evidence="6">Protein LURP-one-related 5-like</fullName>
    </submittedName>
</protein>
<dbReference type="Proteomes" id="UP000092600">
    <property type="component" value="Unassembled WGS sequence"/>
</dbReference>
<accession>A0A199W2R9</accession>
<organism evidence="3 4">
    <name type="scientific">Ananas comosus</name>
    <name type="common">Pineapple</name>
    <name type="synonym">Ananas ananas</name>
    <dbReference type="NCBI Taxonomy" id="4615"/>
    <lineage>
        <taxon>Eukaryota</taxon>
        <taxon>Viridiplantae</taxon>
        <taxon>Streptophyta</taxon>
        <taxon>Embryophyta</taxon>
        <taxon>Tracheophyta</taxon>
        <taxon>Spermatophyta</taxon>
        <taxon>Magnoliopsida</taxon>
        <taxon>Liliopsida</taxon>
        <taxon>Poales</taxon>
        <taxon>Bromeliaceae</taxon>
        <taxon>Bromelioideae</taxon>
        <taxon>Ananas</taxon>
    </lineage>
</organism>
<dbReference type="OrthoDB" id="680369at2759"/>
<dbReference type="Pfam" id="PF04525">
    <property type="entry name" value="LOR"/>
    <property type="match status" value="1"/>
</dbReference>
<dbReference type="STRING" id="4615.A0A199W2R9"/>
<sequence>MSKIHPTESKKVDGAASGALDRHPSTWTVWKRSSMAFQGTDGFSVYDCEGRLAFRVDNYSRRHKCFSGELVLMDGKGKALLTLKPQILSLYDQWDGYKGEEEEEEDCNKRSKLPLFSMRRCSILQSSDEAEVFVKSPHSNSPTTPATFRIAGYFRGRCCKIYGSKGEEVARISPKMASKSVMLGDDVFSLVVQPGIDCEMVMAFVVIMDRICKKSYSPLMCS</sequence>
<feature type="compositionally biased region" description="Basic and acidic residues" evidence="2">
    <location>
        <begin position="1"/>
        <end position="13"/>
    </location>
</feature>
<dbReference type="AlphaFoldDB" id="A0A199W2R9"/>
<dbReference type="RefSeq" id="XP_020100730.1">
    <property type="nucleotide sequence ID" value="XM_020245141.1"/>
</dbReference>
<evidence type="ECO:0000313" key="3">
    <source>
        <dbReference type="EMBL" id="OAY83498.1"/>
    </source>
</evidence>
<comment type="similarity">
    <text evidence="1">Belongs to the LOR family.</text>
</comment>
<evidence type="ECO:0000313" key="5">
    <source>
        <dbReference type="Proteomes" id="UP000515123"/>
    </source>
</evidence>
<dbReference type="PANTHER" id="PTHR31087">
    <property type="match status" value="1"/>
</dbReference>
<keyword evidence="5" id="KW-1185">Reference proteome</keyword>
<reference evidence="6" key="2">
    <citation type="submission" date="2025-04" db="UniProtKB">
        <authorList>
            <consortium name="RefSeq"/>
        </authorList>
    </citation>
    <scope>IDENTIFICATION</scope>
    <source>
        <tissue evidence="6">Leaf</tissue>
    </source>
</reference>
<evidence type="ECO:0000256" key="2">
    <source>
        <dbReference type="SAM" id="MobiDB-lite"/>
    </source>
</evidence>
<gene>
    <name evidence="6" type="primary">LOC109718746</name>
    <name evidence="3" type="ORF">ACMD2_00231</name>
</gene>
<dbReference type="SUPFAM" id="SSF54518">
    <property type="entry name" value="Tubby C-terminal domain-like"/>
    <property type="match status" value="1"/>
</dbReference>
<evidence type="ECO:0000313" key="6">
    <source>
        <dbReference type="RefSeq" id="XP_020100730.1"/>
    </source>
</evidence>
<dbReference type="InterPro" id="IPR025659">
    <property type="entry name" value="Tubby-like_C"/>
</dbReference>
<dbReference type="GeneID" id="109718746"/>
<reference evidence="3 4" key="1">
    <citation type="journal article" date="2016" name="DNA Res.">
        <title>The draft genome of MD-2 pineapple using hybrid error correction of long reads.</title>
        <authorList>
            <person name="Redwan R.M."/>
            <person name="Saidin A."/>
            <person name="Kumar S.V."/>
        </authorList>
    </citation>
    <scope>NUCLEOTIDE SEQUENCE [LARGE SCALE GENOMIC DNA]</scope>
    <source>
        <strain evidence="4">cv. MD2</strain>
        <tissue evidence="3">Leaf</tissue>
    </source>
</reference>
<dbReference type="Gene3D" id="2.40.160.200">
    <property type="entry name" value="LURP1-related"/>
    <property type="match status" value="1"/>
</dbReference>
<feature type="region of interest" description="Disordered" evidence="2">
    <location>
        <begin position="1"/>
        <end position="21"/>
    </location>
</feature>
<dbReference type="PANTHER" id="PTHR31087:SF95">
    <property type="entry name" value="EXPRESSED PROTEIN"/>
    <property type="match status" value="1"/>
</dbReference>
<dbReference type="InterPro" id="IPR007612">
    <property type="entry name" value="LOR"/>
</dbReference>
<name>A0A199W2R9_ANACO</name>
<dbReference type="InterPro" id="IPR038595">
    <property type="entry name" value="LOR_sf"/>
</dbReference>